<keyword evidence="1" id="KW-0805">Transcription regulation</keyword>
<gene>
    <name evidence="5" type="ORF">CAEBREN_31961</name>
</gene>
<keyword evidence="6" id="KW-1185">Reference proteome</keyword>
<reference evidence="6" key="1">
    <citation type="submission" date="2011-07" db="EMBL/GenBank/DDBJ databases">
        <authorList>
            <consortium name="Caenorhabditis brenneri Sequencing and Analysis Consortium"/>
            <person name="Wilson R.K."/>
        </authorList>
    </citation>
    <scope>NUCLEOTIDE SEQUENCE [LARGE SCALE GENOMIC DNA]</scope>
    <source>
        <strain evidence="6">PB2801</strain>
    </source>
</reference>
<evidence type="ECO:0000256" key="2">
    <source>
        <dbReference type="ARBA" id="ARBA00023163"/>
    </source>
</evidence>
<dbReference type="PANTHER" id="PTHR46800">
    <property type="entry name" value="NUCLEAR HORMONE RECEPTOR FAMILY-RELATED-RELATED"/>
    <property type="match status" value="1"/>
</dbReference>
<dbReference type="Pfam" id="PF00104">
    <property type="entry name" value="Hormone_recep"/>
    <property type="match status" value="1"/>
</dbReference>
<dbReference type="AlphaFoldDB" id="G0N2W9"/>
<dbReference type="InParanoid" id="G0N2W9"/>
<dbReference type="InterPro" id="IPR042936">
    <property type="entry name" value="Nhr-150"/>
</dbReference>
<accession>G0N2W9</accession>
<dbReference type="SUPFAM" id="SSF48508">
    <property type="entry name" value="Nuclear receptor ligand-binding domain"/>
    <property type="match status" value="1"/>
</dbReference>
<proteinExistence type="predicted"/>
<evidence type="ECO:0000313" key="6">
    <source>
        <dbReference type="Proteomes" id="UP000008068"/>
    </source>
</evidence>
<dbReference type="InterPro" id="IPR035500">
    <property type="entry name" value="NHR-like_dom_sf"/>
</dbReference>
<dbReference type="Gene3D" id="1.10.565.10">
    <property type="entry name" value="Retinoid X Receptor"/>
    <property type="match status" value="1"/>
</dbReference>
<organism evidence="6">
    <name type="scientific">Caenorhabditis brenneri</name>
    <name type="common">Nematode worm</name>
    <dbReference type="NCBI Taxonomy" id="135651"/>
    <lineage>
        <taxon>Eukaryota</taxon>
        <taxon>Metazoa</taxon>
        <taxon>Ecdysozoa</taxon>
        <taxon>Nematoda</taxon>
        <taxon>Chromadorea</taxon>
        <taxon>Rhabditida</taxon>
        <taxon>Rhabditina</taxon>
        <taxon>Rhabditomorpha</taxon>
        <taxon>Rhabditoidea</taxon>
        <taxon>Rhabditidae</taxon>
        <taxon>Peloderinae</taxon>
        <taxon>Caenorhabditis</taxon>
    </lineage>
</organism>
<dbReference type="Proteomes" id="UP000008068">
    <property type="component" value="Unassembled WGS sequence"/>
</dbReference>
<dbReference type="HOGENOM" id="CLU_160891_0_0_1"/>
<dbReference type="InterPro" id="IPR000536">
    <property type="entry name" value="Nucl_hrmn_rcpt_lig-bd"/>
</dbReference>
<name>G0N2W9_CAEBE</name>
<dbReference type="PANTHER" id="PTHR46800:SF6">
    <property type="entry name" value="NUCLEAR HORMONE RECEPTOR FAMILY-RELATED"/>
    <property type="match status" value="1"/>
</dbReference>
<sequence length="144" mass="16478">MSSSCLVCGAPDAEPHFGGISCRVFEPFLTYYGVYLALPICAKKFDAMEYMALALITFFDGAHTNISPDCADLCHGIRNQILRELRGYHSNLSCGGEMRFIETIDTLQLIEKGESKFQEELLLLEMYNVHIHEDYRLMIREHNY</sequence>
<evidence type="ECO:0000313" key="5">
    <source>
        <dbReference type="EMBL" id="EGT51188.1"/>
    </source>
</evidence>
<evidence type="ECO:0000259" key="4">
    <source>
        <dbReference type="Pfam" id="PF00104"/>
    </source>
</evidence>
<feature type="domain" description="NR LBD" evidence="4">
    <location>
        <begin position="23"/>
        <end position="126"/>
    </location>
</feature>
<dbReference type="eggNOG" id="KOG3575">
    <property type="taxonomic scope" value="Eukaryota"/>
</dbReference>
<dbReference type="EMBL" id="GL379832">
    <property type="protein sequence ID" value="EGT51188.1"/>
    <property type="molecule type" value="Genomic_DNA"/>
</dbReference>
<evidence type="ECO:0000256" key="1">
    <source>
        <dbReference type="ARBA" id="ARBA00023015"/>
    </source>
</evidence>
<keyword evidence="3" id="KW-0675">Receptor</keyword>
<protein>
    <recommendedName>
        <fullName evidence="4">NR LBD domain-containing protein</fullName>
    </recommendedName>
</protein>
<keyword evidence="2" id="KW-0804">Transcription</keyword>
<evidence type="ECO:0000256" key="3">
    <source>
        <dbReference type="ARBA" id="ARBA00023170"/>
    </source>
</evidence>
<dbReference type="STRING" id="135651.G0N2W9"/>